<keyword evidence="2" id="KW-1185">Reference proteome</keyword>
<dbReference type="AlphaFoldDB" id="A0A6G0VJ00"/>
<dbReference type="EMBL" id="VUJU01016517">
    <property type="protein sequence ID" value="KAF0688834.1"/>
    <property type="molecule type" value="Genomic_DNA"/>
</dbReference>
<protein>
    <submittedName>
        <fullName evidence="1">Uncharacterized protein</fullName>
    </submittedName>
</protein>
<name>A0A6G0VJ00_APHCR</name>
<reference evidence="1 2" key="1">
    <citation type="submission" date="2019-08" db="EMBL/GenBank/DDBJ databases">
        <title>Whole genome of Aphis craccivora.</title>
        <authorList>
            <person name="Voronova N.V."/>
            <person name="Shulinski R.S."/>
            <person name="Bandarenka Y.V."/>
            <person name="Zhorov D.G."/>
            <person name="Warner D."/>
        </authorList>
    </citation>
    <scope>NUCLEOTIDE SEQUENCE [LARGE SCALE GENOMIC DNA]</scope>
    <source>
        <strain evidence="1">180601</strain>
        <tissue evidence="1">Whole Body</tissue>
    </source>
</reference>
<sequence>MYRQIVTILTWKVIRQLLKLHHWKVLFLNYSCRQAQKKKVQTTSFQDALLDSISNPPLYFQTPPEVDDPDKAFLFSFLPNIKK</sequence>
<dbReference type="Proteomes" id="UP000478052">
    <property type="component" value="Unassembled WGS sequence"/>
</dbReference>
<accession>A0A6G0VJ00</accession>
<comment type="caution">
    <text evidence="1">The sequence shown here is derived from an EMBL/GenBank/DDBJ whole genome shotgun (WGS) entry which is preliminary data.</text>
</comment>
<evidence type="ECO:0000313" key="1">
    <source>
        <dbReference type="EMBL" id="KAF0688834.1"/>
    </source>
</evidence>
<proteinExistence type="predicted"/>
<organism evidence="1 2">
    <name type="scientific">Aphis craccivora</name>
    <name type="common">Cowpea aphid</name>
    <dbReference type="NCBI Taxonomy" id="307492"/>
    <lineage>
        <taxon>Eukaryota</taxon>
        <taxon>Metazoa</taxon>
        <taxon>Ecdysozoa</taxon>
        <taxon>Arthropoda</taxon>
        <taxon>Hexapoda</taxon>
        <taxon>Insecta</taxon>
        <taxon>Pterygota</taxon>
        <taxon>Neoptera</taxon>
        <taxon>Paraneoptera</taxon>
        <taxon>Hemiptera</taxon>
        <taxon>Sternorrhyncha</taxon>
        <taxon>Aphidomorpha</taxon>
        <taxon>Aphidoidea</taxon>
        <taxon>Aphididae</taxon>
        <taxon>Aphidini</taxon>
        <taxon>Aphis</taxon>
        <taxon>Aphis</taxon>
    </lineage>
</organism>
<evidence type="ECO:0000313" key="2">
    <source>
        <dbReference type="Proteomes" id="UP000478052"/>
    </source>
</evidence>
<gene>
    <name evidence="1" type="ORF">FWK35_00039133</name>
</gene>